<dbReference type="HOGENOM" id="CLU_026621_0_1_9"/>
<accession>K0AY87</accession>
<gene>
    <name evidence="3" type="ordered locus">Curi_c06590</name>
</gene>
<dbReference type="AlphaFoldDB" id="K0AY87"/>
<evidence type="ECO:0000313" key="4">
    <source>
        <dbReference type="Proteomes" id="UP000006094"/>
    </source>
</evidence>
<keyword evidence="1" id="KW-0378">Hydrolase</keyword>
<dbReference type="InterPro" id="IPR004843">
    <property type="entry name" value="Calcineurin-like_PHP"/>
</dbReference>
<reference evidence="3 4" key="1">
    <citation type="journal article" date="2012" name="PLoS ONE">
        <title>The purine-utilizing bacterium Clostridium acidurici 9a: a genome-guided metabolic reconsideration.</title>
        <authorList>
            <person name="Hartwich K."/>
            <person name="Poehlein A."/>
            <person name="Daniel R."/>
        </authorList>
    </citation>
    <scope>NUCLEOTIDE SEQUENCE [LARGE SCALE GENOMIC DNA]</scope>
    <source>
        <strain evidence="4">ATCC 7906 / DSM 604 / BCRC 14475 / CIP 104303 / KCTC 5404 / NCIMB 10678 / 9a</strain>
    </source>
</reference>
<proteinExistence type="predicted"/>
<dbReference type="KEGG" id="cad:Curi_c06590"/>
<organism evidence="3 4">
    <name type="scientific">Gottschalkia acidurici (strain ATCC 7906 / DSM 604 / BCRC 14475 / CIP 104303 / KCTC 5404 / NCIMB 10678 / 9a)</name>
    <name type="common">Clostridium acidurici</name>
    <dbReference type="NCBI Taxonomy" id="1128398"/>
    <lineage>
        <taxon>Bacteria</taxon>
        <taxon>Bacillati</taxon>
        <taxon>Bacillota</taxon>
        <taxon>Tissierellia</taxon>
        <taxon>Tissierellales</taxon>
        <taxon>Gottschalkiaceae</taxon>
        <taxon>Gottschalkia</taxon>
    </lineage>
</organism>
<dbReference type="EMBL" id="CP003326">
    <property type="protein sequence ID" value="AFS77732.1"/>
    <property type="molecule type" value="Genomic_DNA"/>
</dbReference>
<dbReference type="InterPro" id="IPR041796">
    <property type="entry name" value="Mre11_N"/>
</dbReference>
<dbReference type="Pfam" id="PF00149">
    <property type="entry name" value="Metallophos"/>
    <property type="match status" value="1"/>
</dbReference>
<name>K0AY87_GOTA9</name>
<feature type="domain" description="Calcineurin-like phosphoesterase" evidence="2">
    <location>
        <begin position="10"/>
        <end position="202"/>
    </location>
</feature>
<dbReference type="InterPro" id="IPR029052">
    <property type="entry name" value="Metallo-depent_PP-like"/>
</dbReference>
<dbReference type="PANTHER" id="PTHR30337">
    <property type="entry name" value="COMPONENT OF ATP-DEPENDENT DSDNA EXONUCLEASE"/>
    <property type="match status" value="1"/>
</dbReference>
<evidence type="ECO:0000259" key="2">
    <source>
        <dbReference type="Pfam" id="PF00149"/>
    </source>
</evidence>
<dbReference type="InterPro" id="IPR050535">
    <property type="entry name" value="DNA_Repair-Maintenance_Comp"/>
</dbReference>
<dbReference type="CDD" id="cd00840">
    <property type="entry name" value="MPP_Mre11_N"/>
    <property type="match status" value="1"/>
</dbReference>
<sequence>MTGVENMQKIKVIHTGDIHLGLEFKNTNFDPNFSRQRRLEIWNTFEKILDRCDEKEIDLLLIAGDLFEEDYFTIGDIKRIESRFRTLKMTKVVIVTGNHDPINKGSLYNLVEWPNNVYIIKENSYTKIELEDINITVWGLSWDKKEEKRNLLEDIHIDNTENINILLAHGDIYNKNSNYMPIDLYNIKKVKFNYVALGHIHKHEFIDDKIAYCGSPEALDFGETGSHGIIEGEISTRETRMTFVPFSERQFVQKEITLNENMNYQDIINSIVYSESEEERFKNLYKLNISGVIDKDLSINEDVINEIKSMFTHIEIIDNTVPDYDIETIYKENENNIIGYFIREMKGKDLENKVIRRALYLGLESLLSEKVKL</sequence>
<evidence type="ECO:0000256" key="1">
    <source>
        <dbReference type="ARBA" id="ARBA00022801"/>
    </source>
</evidence>
<dbReference type="SUPFAM" id="SSF56300">
    <property type="entry name" value="Metallo-dependent phosphatases"/>
    <property type="match status" value="1"/>
</dbReference>
<protein>
    <submittedName>
        <fullName evidence="3">Metallophosphoesterase</fullName>
    </submittedName>
</protein>
<dbReference type="eggNOG" id="COG0420">
    <property type="taxonomic scope" value="Bacteria"/>
</dbReference>
<dbReference type="GO" id="GO:0016787">
    <property type="term" value="F:hydrolase activity"/>
    <property type="evidence" value="ECO:0007669"/>
    <property type="project" value="UniProtKB-KW"/>
</dbReference>
<dbReference type="PANTHER" id="PTHR30337:SF7">
    <property type="entry name" value="PHOSPHOESTERASE"/>
    <property type="match status" value="1"/>
</dbReference>
<dbReference type="PATRIC" id="fig|1128398.3.peg.698"/>
<keyword evidence="4" id="KW-1185">Reference proteome</keyword>
<dbReference type="STRING" id="1128398.Curi_c06590"/>
<evidence type="ECO:0000313" key="3">
    <source>
        <dbReference type="EMBL" id="AFS77732.1"/>
    </source>
</evidence>
<dbReference type="Proteomes" id="UP000006094">
    <property type="component" value="Chromosome"/>
</dbReference>
<dbReference type="Gene3D" id="3.60.21.10">
    <property type="match status" value="1"/>
</dbReference>